<evidence type="ECO:0000313" key="2">
    <source>
        <dbReference type="Proteomes" id="UP000053411"/>
    </source>
</evidence>
<dbReference type="OrthoDB" id="4160186at2759"/>
<dbReference type="AlphaFoldDB" id="A0A0D2KA53"/>
<name>A0A0D2KA53_9EURO</name>
<accession>A0A0D2KA53</accession>
<gene>
    <name evidence="1" type="ORF">Z520_01363</name>
</gene>
<keyword evidence="2" id="KW-1185">Reference proteome</keyword>
<dbReference type="GeneID" id="27707109"/>
<dbReference type="VEuPathDB" id="FungiDB:Z520_01363"/>
<evidence type="ECO:0000313" key="1">
    <source>
        <dbReference type="EMBL" id="KIY02898.1"/>
    </source>
</evidence>
<sequence length="167" mass="19197">MEELRPNMTLFHYEVVHAGSCSNIFDEFIKKIHRAEVLGWAMTHKIGFRLQETLGVATGDFGDLAQAQIEEAMDDLALYVEYQDKAEAALRQAQSIVEACAKLFTFMASVPYTDENSVRLPPEGPEERYWWSYELIDLVQKAYEAMWDDDIMDVAFDDIPEEVLSYP</sequence>
<proteinExistence type="predicted"/>
<protein>
    <submittedName>
        <fullName evidence="1">Uncharacterized protein</fullName>
    </submittedName>
</protein>
<dbReference type="EMBL" id="KN848063">
    <property type="protein sequence ID" value="KIY02898.1"/>
    <property type="molecule type" value="Genomic_DNA"/>
</dbReference>
<dbReference type="RefSeq" id="XP_016637020.1">
    <property type="nucleotide sequence ID" value="XM_016771881.1"/>
</dbReference>
<dbReference type="Proteomes" id="UP000053411">
    <property type="component" value="Unassembled WGS sequence"/>
</dbReference>
<organism evidence="1 2">
    <name type="scientific">Fonsecaea multimorphosa CBS 102226</name>
    <dbReference type="NCBI Taxonomy" id="1442371"/>
    <lineage>
        <taxon>Eukaryota</taxon>
        <taxon>Fungi</taxon>
        <taxon>Dikarya</taxon>
        <taxon>Ascomycota</taxon>
        <taxon>Pezizomycotina</taxon>
        <taxon>Eurotiomycetes</taxon>
        <taxon>Chaetothyriomycetidae</taxon>
        <taxon>Chaetothyriales</taxon>
        <taxon>Herpotrichiellaceae</taxon>
        <taxon>Fonsecaea</taxon>
    </lineage>
</organism>
<reference evidence="1 2" key="1">
    <citation type="submission" date="2015-01" db="EMBL/GenBank/DDBJ databases">
        <title>The Genome Sequence of Fonsecaea multimorphosa CBS 102226.</title>
        <authorList>
            <consortium name="The Broad Institute Genomics Platform"/>
            <person name="Cuomo C."/>
            <person name="de Hoog S."/>
            <person name="Gorbushina A."/>
            <person name="Stielow B."/>
            <person name="Teixiera M."/>
            <person name="Abouelleil A."/>
            <person name="Chapman S.B."/>
            <person name="Priest M."/>
            <person name="Young S.K."/>
            <person name="Wortman J."/>
            <person name="Nusbaum C."/>
            <person name="Birren B."/>
        </authorList>
    </citation>
    <scope>NUCLEOTIDE SEQUENCE [LARGE SCALE GENOMIC DNA]</scope>
    <source>
        <strain evidence="1 2">CBS 102226</strain>
    </source>
</reference>